<organism evidence="3 4">
    <name type="scientific">Paractinoplanes ovalisporus</name>
    <dbReference type="NCBI Taxonomy" id="2810368"/>
    <lineage>
        <taxon>Bacteria</taxon>
        <taxon>Bacillati</taxon>
        <taxon>Actinomycetota</taxon>
        <taxon>Actinomycetes</taxon>
        <taxon>Micromonosporales</taxon>
        <taxon>Micromonosporaceae</taxon>
        <taxon>Paractinoplanes</taxon>
    </lineage>
</organism>
<gene>
    <name evidence="3" type="ORF">JIG36_34245</name>
</gene>
<dbReference type="EMBL" id="JAENHP010000015">
    <property type="protein sequence ID" value="MBM2620575.1"/>
    <property type="molecule type" value="Genomic_DNA"/>
</dbReference>
<name>A0ABS2AL82_9ACTN</name>
<evidence type="ECO:0000313" key="3">
    <source>
        <dbReference type="EMBL" id="MBM2620575.1"/>
    </source>
</evidence>
<feature type="transmembrane region" description="Helical" evidence="2">
    <location>
        <begin position="64"/>
        <end position="88"/>
    </location>
</feature>
<protein>
    <recommendedName>
        <fullName evidence="5">DUF3558 domain-containing protein</fullName>
    </recommendedName>
</protein>
<evidence type="ECO:0000313" key="4">
    <source>
        <dbReference type="Proteomes" id="UP000632138"/>
    </source>
</evidence>
<keyword evidence="4" id="KW-1185">Reference proteome</keyword>
<proteinExistence type="predicted"/>
<dbReference type="Proteomes" id="UP000632138">
    <property type="component" value="Unassembled WGS sequence"/>
</dbReference>
<evidence type="ECO:0008006" key="5">
    <source>
        <dbReference type="Google" id="ProtNLM"/>
    </source>
</evidence>
<keyword evidence="2" id="KW-0472">Membrane</keyword>
<keyword evidence="2" id="KW-1133">Transmembrane helix</keyword>
<dbReference type="RefSeq" id="WP_236048711.1">
    <property type="nucleotide sequence ID" value="NZ_JAENHP010000015.1"/>
</dbReference>
<feature type="region of interest" description="Disordered" evidence="1">
    <location>
        <begin position="1"/>
        <end position="28"/>
    </location>
</feature>
<reference evidence="3 4" key="1">
    <citation type="submission" date="2021-01" db="EMBL/GenBank/DDBJ databases">
        <title>Actinoplanes sp. nov. LDG1-06 isolated from lichen.</title>
        <authorList>
            <person name="Saeng-In P."/>
            <person name="Phongsopitanun W."/>
            <person name="Kanchanasin P."/>
            <person name="Yuki M."/>
            <person name="Kudo T."/>
            <person name="Ohkuma M."/>
            <person name="Tanasupawat S."/>
        </authorList>
    </citation>
    <scope>NUCLEOTIDE SEQUENCE [LARGE SCALE GENOMIC DNA]</scope>
    <source>
        <strain evidence="3 4">LDG1-06</strain>
    </source>
</reference>
<sequence length="248" mass="26307">MTAVSAHAGFPVGSTAHPEQPSDLDDKTKGHATRCRLMAYRFAVIDTSTELWDPPPSRPSLAPAWIGASLSSVMILALVAAGGVVVYASNDERYRETGDVCSRLDISAVAARLGDPSLRPRPSVNAGACAYVVENKNGLWAGYGNVQLAYGANAAAAWIGWRYNKTEGSPRDVPNLGRAARLDSQARNVDGTAVCSVHLDVLDSNLRLTASLGTDADIPSRPCDDLEALGNAMIESTRTSLTRLAERL</sequence>
<keyword evidence="2" id="KW-0812">Transmembrane</keyword>
<accession>A0ABS2AL82</accession>
<comment type="caution">
    <text evidence="3">The sequence shown here is derived from an EMBL/GenBank/DDBJ whole genome shotgun (WGS) entry which is preliminary data.</text>
</comment>
<evidence type="ECO:0000256" key="2">
    <source>
        <dbReference type="SAM" id="Phobius"/>
    </source>
</evidence>
<evidence type="ECO:0000256" key="1">
    <source>
        <dbReference type="SAM" id="MobiDB-lite"/>
    </source>
</evidence>